<accession>A0ACB7ZF48</accession>
<name>A0ACB7ZF48_9ERIC</name>
<gene>
    <name evidence="1" type="ORF">Vadar_027382</name>
</gene>
<sequence length="443" mass="49752">MACIQPNPPSEGRRKAVADYVQRLITKCFPCQVFTFGSVPLKTYLPDDGIDLVVLSNNGDAWANDVCDMLKCEEENENAEFRVKGVHYIQANAWCSYESRILGAHDRLISTYALETLVLYIFHVFNNSFAGPLEVLYRFLEFFSNFDWDNFCVSLWGPVPIRSLPDMTVYAILPCGQENQGQHFVSKHCNVIDPLCVNNNLGCSVSKGNFLRIRSAFALGATRLARLLDCPKENLVYKVNQFFIHTWDRHGSGNCRDAPRTDLRYLTLSTPHQLHRPENLKNTPSAKTLNENSLGRDDREGKWNDDSKSRAPQRHHSESSMNNTGGLSFAFFPTGPSVPFLTNTPSAKTLNVNSLGCDDREGKWNDDLKFRATQRHHSESSMSNAGGLPFGFYPTGPTVTFLTNTPSAKTLNENSHGRDDRERGNGIMTQNQELLSAITVKAR</sequence>
<dbReference type="EMBL" id="CM037162">
    <property type="protein sequence ID" value="KAH7864240.1"/>
    <property type="molecule type" value="Genomic_DNA"/>
</dbReference>
<evidence type="ECO:0000313" key="2">
    <source>
        <dbReference type="Proteomes" id="UP000828048"/>
    </source>
</evidence>
<proteinExistence type="predicted"/>
<evidence type="ECO:0000313" key="1">
    <source>
        <dbReference type="EMBL" id="KAH7864240.1"/>
    </source>
</evidence>
<dbReference type="Proteomes" id="UP000828048">
    <property type="component" value="Chromosome 12"/>
</dbReference>
<reference evidence="1 2" key="1">
    <citation type="journal article" date="2021" name="Hortic Res">
        <title>High-quality reference genome and annotation aids understanding of berry development for evergreen blueberry (Vaccinium darrowii).</title>
        <authorList>
            <person name="Yu J."/>
            <person name="Hulse-Kemp A.M."/>
            <person name="Babiker E."/>
            <person name="Staton M."/>
        </authorList>
    </citation>
    <scope>NUCLEOTIDE SEQUENCE [LARGE SCALE GENOMIC DNA]</scope>
    <source>
        <strain evidence="2">cv. NJ 8807/NJ 8810</strain>
        <tissue evidence="1">Young leaf</tissue>
    </source>
</reference>
<protein>
    <submittedName>
        <fullName evidence="1">Uncharacterized protein</fullName>
    </submittedName>
</protein>
<organism evidence="1 2">
    <name type="scientific">Vaccinium darrowii</name>
    <dbReference type="NCBI Taxonomy" id="229202"/>
    <lineage>
        <taxon>Eukaryota</taxon>
        <taxon>Viridiplantae</taxon>
        <taxon>Streptophyta</taxon>
        <taxon>Embryophyta</taxon>
        <taxon>Tracheophyta</taxon>
        <taxon>Spermatophyta</taxon>
        <taxon>Magnoliopsida</taxon>
        <taxon>eudicotyledons</taxon>
        <taxon>Gunneridae</taxon>
        <taxon>Pentapetalae</taxon>
        <taxon>asterids</taxon>
        <taxon>Ericales</taxon>
        <taxon>Ericaceae</taxon>
        <taxon>Vaccinioideae</taxon>
        <taxon>Vaccinieae</taxon>
        <taxon>Vaccinium</taxon>
    </lineage>
</organism>
<comment type="caution">
    <text evidence="1">The sequence shown here is derived from an EMBL/GenBank/DDBJ whole genome shotgun (WGS) entry which is preliminary data.</text>
</comment>
<keyword evidence="2" id="KW-1185">Reference proteome</keyword>